<keyword evidence="2" id="KW-0238">DNA-binding</keyword>
<evidence type="ECO:0000313" key="6">
    <source>
        <dbReference type="Proteomes" id="UP000199184"/>
    </source>
</evidence>
<dbReference type="SUPFAM" id="SSF46689">
    <property type="entry name" value="Homeodomain-like"/>
    <property type="match status" value="2"/>
</dbReference>
<dbReference type="InterPro" id="IPR053142">
    <property type="entry name" value="PchR_regulatory_protein"/>
</dbReference>
<evidence type="ECO:0000256" key="1">
    <source>
        <dbReference type="ARBA" id="ARBA00023015"/>
    </source>
</evidence>
<dbReference type="GO" id="GO:0003700">
    <property type="term" value="F:DNA-binding transcription factor activity"/>
    <property type="evidence" value="ECO:0007669"/>
    <property type="project" value="InterPro"/>
</dbReference>
<dbReference type="SMART" id="SM00342">
    <property type="entry name" value="HTH_ARAC"/>
    <property type="match status" value="1"/>
</dbReference>
<gene>
    <name evidence="5" type="ORF">GA0061098_1006367</name>
</gene>
<keyword evidence="6" id="KW-1185">Reference proteome</keyword>
<accession>A0A1C3W6G2</accession>
<dbReference type="InterPro" id="IPR018062">
    <property type="entry name" value="HTH_AraC-typ_CS"/>
</dbReference>
<dbReference type="AlphaFoldDB" id="A0A1C3W6G2"/>
<evidence type="ECO:0000259" key="4">
    <source>
        <dbReference type="PROSITE" id="PS01124"/>
    </source>
</evidence>
<dbReference type="PROSITE" id="PS00041">
    <property type="entry name" value="HTH_ARAC_FAMILY_1"/>
    <property type="match status" value="1"/>
</dbReference>
<feature type="domain" description="HTH araC/xylS-type" evidence="4">
    <location>
        <begin position="225"/>
        <end position="323"/>
    </location>
</feature>
<evidence type="ECO:0000256" key="2">
    <source>
        <dbReference type="ARBA" id="ARBA00023125"/>
    </source>
</evidence>
<protein>
    <submittedName>
        <fullName evidence="5">AraC family transcriptional regulator, ethanolamine operon transcriptional activator</fullName>
    </submittedName>
</protein>
<dbReference type="PANTHER" id="PTHR47893">
    <property type="entry name" value="REGULATORY PROTEIN PCHR"/>
    <property type="match status" value="1"/>
</dbReference>
<dbReference type="InterPro" id="IPR018060">
    <property type="entry name" value="HTH_AraC"/>
</dbReference>
<sequence length="327" mass="37014">MRVDCDAGFRIFMNSIDDVPRLPLKTFRFSDVDEFRSSIRGLTFEFTPFVRKISSEQTILSLPGCDVNLTRAFPRVVDAQLVGNCTAIGFTMDDLNVPIRFNGSQRARPVVVIGSGGAAYTVIEEVQRQIASVVFSPEVRDRGWPRASQSFKIFETSAAGLDRLRRVVREVLAAASEPVEASDLPVKARAMKESLLAAVDHVLGDVLSVRWTLRPNDERSFRMFRDISALLSDDLSQPIYSEEIARKLGLSVRTMHDVIRRYRGMSLHRYLRLRRLWLVRRRLLAGADSVKAAALAFGFWHLGDFSRSYRDQFGETPSQTLERGRGR</sequence>
<keyword evidence="1" id="KW-0805">Transcription regulation</keyword>
<proteinExistence type="predicted"/>
<dbReference type="EMBL" id="FMAI01000006">
    <property type="protein sequence ID" value="SCB35639.1"/>
    <property type="molecule type" value="Genomic_DNA"/>
</dbReference>
<dbReference type="InterPro" id="IPR009057">
    <property type="entry name" value="Homeodomain-like_sf"/>
</dbReference>
<name>A0A1C3W6G2_9BRAD</name>
<evidence type="ECO:0000256" key="3">
    <source>
        <dbReference type="ARBA" id="ARBA00023163"/>
    </source>
</evidence>
<dbReference type="PANTHER" id="PTHR47893:SF1">
    <property type="entry name" value="REGULATORY PROTEIN PCHR"/>
    <property type="match status" value="1"/>
</dbReference>
<dbReference type="Pfam" id="PF12833">
    <property type="entry name" value="HTH_18"/>
    <property type="match status" value="1"/>
</dbReference>
<dbReference type="GO" id="GO:0043565">
    <property type="term" value="F:sequence-specific DNA binding"/>
    <property type="evidence" value="ECO:0007669"/>
    <property type="project" value="InterPro"/>
</dbReference>
<evidence type="ECO:0000313" key="5">
    <source>
        <dbReference type="EMBL" id="SCB35639.1"/>
    </source>
</evidence>
<dbReference type="Gene3D" id="1.10.10.60">
    <property type="entry name" value="Homeodomain-like"/>
    <property type="match status" value="1"/>
</dbReference>
<dbReference type="Proteomes" id="UP000199184">
    <property type="component" value="Unassembled WGS sequence"/>
</dbReference>
<dbReference type="PROSITE" id="PS01124">
    <property type="entry name" value="HTH_ARAC_FAMILY_2"/>
    <property type="match status" value="1"/>
</dbReference>
<keyword evidence="3" id="KW-0804">Transcription</keyword>
<organism evidence="5 6">
    <name type="scientific">Bradyrhizobium shewense</name>
    <dbReference type="NCBI Taxonomy" id="1761772"/>
    <lineage>
        <taxon>Bacteria</taxon>
        <taxon>Pseudomonadati</taxon>
        <taxon>Pseudomonadota</taxon>
        <taxon>Alphaproteobacteria</taxon>
        <taxon>Hyphomicrobiales</taxon>
        <taxon>Nitrobacteraceae</taxon>
        <taxon>Bradyrhizobium</taxon>
    </lineage>
</organism>
<reference evidence="6" key="1">
    <citation type="submission" date="2016-08" db="EMBL/GenBank/DDBJ databases">
        <authorList>
            <person name="Varghese N."/>
            <person name="Submissions Spin"/>
        </authorList>
    </citation>
    <scope>NUCLEOTIDE SEQUENCE [LARGE SCALE GENOMIC DNA]</scope>
    <source>
        <strain evidence="6">ERR11</strain>
    </source>
</reference>